<organism evidence="1 2">
    <name type="scientific">Pristionchus entomophagus</name>
    <dbReference type="NCBI Taxonomy" id="358040"/>
    <lineage>
        <taxon>Eukaryota</taxon>
        <taxon>Metazoa</taxon>
        <taxon>Ecdysozoa</taxon>
        <taxon>Nematoda</taxon>
        <taxon>Chromadorea</taxon>
        <taxon>Rhabditida</taxon>
        <taxon>Rhabditina</taxon>
        <taxon>Diplogasteromorpha</taxon>
        <taxon>Diplogasteroidea</taxon>
        <taxon>Neodiplogasteridae</taxon>
        <taxon>Pristionchus</taxon>
    </lineage>
</organism>
<comment type="caution">
    <text evidence="1">The sequence shown here is derived from an EMBL/GenBank/DDBJ whole genome shotgun (WGS) entry which is preliminary data.</text>
</comment>
<evidence type="ECO:0000313" key="2">
    <source>
        <dbReference type="Proteomes" id="UP001432027"/>
    </source>
</evidence>
<evidence type="ECO:0000313" key="1">
    <source>
        <dbReference type="EMBL" id="GMS81970.1"/>
    </source>
</evidence>
<protein>
    <recommendedName>
        <fullName evidence="3">Ribosomal protein</fullName>
    </recommendedName>
</protein>
<gene>
    <name evidence="1" type="ORF">PENTCL1PPCAC_4145</name>
</gene>
<dbReference type="EMBL" id="BTSX01000001">
    <property type="protein sequence ID" value="GMS81970.1"/>
    <property type="molecule type" value="Genomic_DNA"/>
</dbReference>
<reference evidence="1" key="1">
    <citation type="submission" date="2023-10" db="EMBL/GenBank/DDBJ databases">
        <title>Genome assembly of Pristionchus species.</title>
        <authorList>
            <person name="Yoshida K."/>
            <person name="Sommer R.J."/>
        </authorList>
    </citation>
    <scope>NUCLEOTIDE SEQUENCE</scope>
    <source>
        <strain evidence="1">RS0144</strain>
    </source>
</reference>
<accession>A0AAV5SHN8</accession>
<name>A0AAV5SHN8_9BILA</name>
<proteinExistence type="predicted"/>
<feature type="non-terminal residue" evidence="1">
    <location>
        <position position="1"/>
    </location>
</feature>
<dbReference type="AlphaFoldDB" id="A0AAV5SHN8"/>
<evidence type="ECO:0008006" key="3">
    <source>
        <dbReference type="Google" id="ProtNLM"/>
    </source>
</evidence>
<dbReference type="Proteomes" id="UP001432027">
    <property type="component" value="Unassembled WGS sequence"/>
</dbReference>
<keyword evidence="2" id="KW-1185">Reference proteome</keyword>
<sequence length="59" mass="6680">AGRREGVRTRSFYLKREKGGRDSRGRASDRAGRAWIARRRASHCSSVTGRFSSARGRRT</sequence>